<dbReference type="AlphaFoldDB" id="A0ABD6BIR1"/>
<accession>A0ABD6BIR1</accession>
<proteinExistence type="predicted"/>
<reference evidence="2 3" key="1">
    <citation type="journal article" date="2019" name="Int. J. Syst. Evol. Microbiol.">
        <title>The Global Catalogue of Microorganisms (GCM) 10K type strain sequencing project: providing services to taxonomists for standard genome sequencing and annotation.</title>
        <authorList>
            <consortium name="The Broad Institute Genomics Platform"/>
            <consortium name="The Broad Institute Genome Sequencing Center for Infectious Disease"/>
            <person name="Wu L."/>
            <person name="Ma J."/>
        </authorList>
    </citation>
    <scope>NUCLEOTIDE SEQUENCE [LARGE SCALE GENOMIC DNA]</scope>
    <source>
        <strain evidence="2 3">CGMCC 1.12230</strain>
    </source>
</reference>
<comment type="caution">
    <text evidence="2">The sequence shown here is derived from an EMBL/GenBank/DDBJ whole genome shotgun (WGS) entry which is preliminary data.</text>
</comment>
<protein>
    <recommendedName>
        <fullName evidence="1">DUF7344 domain-containing protein</fullName>
    </recommendedName>
</protein>
<gene>
    <name evidence="2" type="ORF">ACFR99_13555</name>
</gene>
<feature type="domain" description="DUF7344" evidence="1">
    <location>
        <begin position="13"/>
        <end position="91"/>
    </location>
</feature>
<name>A0ABD6BIR1_9EURY</name>
<dbReference type="Proteomes" id="UP001597076">
    <property type="component" value="Unassembled WGS sequence"/>
</dbReference>
<dbReference type="RefSeq" id="WP_390288226.1">
    <property type="nucleotide sequence ID" value="NZ_JBHUDI010000008.1"/>
</dbReference>
<evidence type="ECO:0000313" key="2">
    <source>
        <dbReference type="EMBL" id="MFD1564570.1"/>
    </source>
</evidence>
<evidence type="ECO:0000259" key="1">
    <source>
        <dbReference type="Pfam" id="PF24035"/>
    </source>
</evidence>
<sequence>MTGSSAAFDSVLDLCQHQHRRVVLGILAEEQRSLTVDDLTQAILKYNHQTPITEAPEDVIAETRLSLHHIHLPKLAAEGFATYYSDRHLVEPTEQFEQVQPTVSTIIGADPTLETPIEL</sequence>
<dbReference type="InterPro" id="IPR055768">
    <property type="entry name" value="DUF7344"/>
</dbReference>
<dbReference type="Pfam" id="PF24035">
    <property type="entry name" value="DUF7344"/>
    <property type="match status" value="1"/>
</dbReference>
<keyword evidence="3" id="KW-1185">Reference proteome</keyword>
<evidence type="ECO:0000313" key="3">
    <source>
        <dbReference type="Proteomes" id="UP001597076"/>
    </source>
</evidence>
<organism evidence="2 3">
    <name type="scientific">Haloarchaeobius amylolyticus</name>
    <dbReference type="NCBI Taxonomy" id="1198296"/>
    <lineage>
        <taxon>Archaea</taxon>
        <taxon>Methanobacteriati</taxon>
        <taxon>Methanobacteriota</taxon>
        <taxon>Stenosarchaea group</taxon>
        <taxon>Halobacteria</taxon>
        <taxon>Halobacteriales</taxon>
        <taxon>Halorubellaceae</taxon>
        <taxon>Haloarchaeobius</taxon>
    </lineage>
</organism>
<dbReference type="EMBL" id="JBHUDI010000008">
    <property type="protein sequence ID" value="MFD1564570.1"/>
    <property type="molecule type" value="Genomic_DNA"/>
</dbReference>